<dbReference type="Proteomes" id="UP000887013">
    <property type="component" value="Unassembled WGS sequence"/>
</dbReference>
<proteinExistence type="predicted"/>
<feature type="compositionally biased region" description="Polar residues" evidence="1">
    <location>
        <begin position="1"/>
        <end position="10"/>
    </location>
</feature>
<evidence type="ECO:0000313" key="2">
    <source>
        <dbReference type="EMBL" id="GFU61599.1"/>
    </source>
</evidence>
<sequence>MRIEGSTESSNNHERQHRSKRRPPVRRIWRKRSASSSLVENIEVKRRPHGSLREEWLVHRTIRWSPSEVTERVVLCQENNLSPSQRTPIVIPKTCGGDD</sequence>
<feature type="compositionally biased region" description="Basic residues" evidence="1">
    <location>
        <begin position="15"/>
        <end position="33"/>
    </location>
</feature>
<gene>
    <name evidence="2" type="ORF">NPIL_621671</name>
</gene>
<name>A0A8X6UVJ5_NEPPI</name>
<evidence type="ECO:0000313" key="3">
    <source>
        <dbReference type="Proteomes" id="UP000887013"/>
    </source>
</evidence>
<reference evidence="2" key="1">
    <citation type="submission" date="2020-08" db="EMBL/GenBank/DDBJ databases">
        <title>Multicomponent nature underlies the extraordinary mechanical properties of spider dragline silk.</title>
        <authorList>
            <person name="Kono N."/>
            <person name="Nakamura H."/>
            <person name="Mori M."/>
            <person name="Yoshida Y."/>
            <person name="Ohtoshi R."/>
            <person name="Malay A.D."/>
            <person name="Moran D.A.P."/>
            <person name="Tomita M."/>
            <person name="Numata K."/>
            <person name="Arakawa K."/>
        </authorList>
    </citation>
    <scope>NUCLEOTIDE SEQUENCE</scope>
</reference>
<protein>
    <submittedName>
        <fullName evidence="2">Uncharacterized protein</fullName>
    </submittedName>
</protein>
<keyword evidence="3" id="KW-1185">Reference proteome</keyword>
<comment type="caution">
    <text evidence="2">The sequence shown here is derived from an EMBL/GenBank/DDBJ whole genome shotgun (WGS) entry which is preliminary data.</text>
</comment>
<organism evidence="2 3">
    <name type="scientific">Nephila pilipes</name>
    <name type="common">Giant wood spider</name>
    <name type="synonym">Nephila maculata</name>
    <dbReference type="NCBI Taxonomy" id="299642"/>
    <lineage>
        <taxon>Eukaryota</taxon>
        <taxon>Metazoa</taxon>
        <taxon>Ecdysozoa</taxon>
        <taxon>Arthropoda</taxon>
        <taxon>Chelicerata</taxon>
        <taxon>Arachnida</taxon>
        <taxon>Araneae</taxon>
        <taxon>Araneomorphae</taxon>
        <taxon>Entelegynae</taxon>
        <taxon>Araneoidea</taxon>
        <taxon>Nephilidae</taxon>
        <taxon>Nephila</taxon>
    </lineage>
</organism>
<dbReference type="EMBL" id="BMAW01040927">
    <property type="protein sequence ID" value="GFU61599.1"/>
    <property type="molecule type" value="Genomic_DNA"/>
</dbReference>
<feature type="region of interest" description="Disordered" evidence="1">
    <location>
        <begin position="1"/>
        <end position="35"/>
    </location>
</feature>
<accession>A0A8X6UVJ5</accession>
<dbReference type="AlphaFoldDB" id="A0A8X6UVJ5"/>
<evidence type="ECO:0000256" key="1">
    <source>
        <dbReference type="SAM" id="MobiDB-lite"/>
    </source>
</evidence>